<reference evidence="2" key="1">
    <citation type="submission" date="2023-08" db="EMBL/GenBank/DDBJ databases">
        <authorList>
            <person name="Chen Y."/>
            <person name="Shah S."/>
            <person name="Dougan E. K."/>
            <person name="Thang M."/>
            <person name="Chan C."/>
        </authorList>
    </citation>
    <scope>NUCLEOTIDE SEQUENCE</scope>
</reference>
<dbReference type="Proteomes" id="UP001178507">
    <property type="component" value="Unassembled WGS sequence"/>
</dbReference>
<organism evidence="2 3">
    <name type="scientific">Effrenium voratum</name>
    <dbReference type="NCBI Taxonomy" id="2562239"/>
    <lineage>
        <taxon>Eukaryota</taxon>
        <taxon>Sar</taxon>
        <taxon>Alveolata</taxon>
        <taxon>Dinophyceae</taxon>
        <taxon>Suessiales</taxon>
        <taxon>Symbiodiniaceae</taxon>
        <taxon>Effrenium</taxon>
    </lineage>
</organism>
<name>A0AA36JDN5_9DINO</name>
<accession>A0AA36JDN5</accession>
<dbReference type="AlphaFoldDB" id="A0AA36JDN5"/>
<protein>
    <submittedName>
        <fullName evidence="2">Uncharacterized protein</fullName>
    </submittedName>
</protein>
<gene>
    <name evidence="2" type="ORF">EVOR1521_LOCUS25868</name>
</gene>
<feature type="region of interest" description="Disordered" evidence="1">
    <location>
        <begin position="134"/>
        <end position="161"/>
    </location>
</feature>
<proteinExistence type="predicted"/>
<keyword evidence="3" id="KW-1185">Reference proteome</keyword>
<evidence type="ECO:0000313" key="3">
    <source>
        <dbReference type="Proteomes" id="UP001178507"/>
    </source>
</evidence>
<comment type="caution">
    <text evidence="2">The sequence shown here is derived from an EMBL/GenBank/DDBJ whole genome shotgun (WGS) entry which is preliminary data.</text>
</comment>
<evidence type="ECO:0000313" key="2">
    <source>
        <dbReference type="EMBL" id="CAJ1403126.1"/>
    </source>
</evidence>
<dbReference type="EMBL" id="CAUJNA010003482">
    <property type="protein sequence ID" value="CAJ1403126.1"/>
    <property type="molecule type" value="Genomic_DNA"/>
</dbReference>
<evidence type="ECO:0000256" key="1">
    <source>
        <dbReference type="SAM" id="MobiDB-lite"/>
    </source>
</evidence>
<sequence length="161" mass="17685">MDAEALGDLSRWEAGGHQAILDEAEFIAEVAALRARGEQLRAPLMWRLEELFTDMAEEFVSSNQTELAANIPGWDRQGLYSRVRCSDFAVRSHQSVIVTKRHAAEVREVVSSFTLDQKCEFVLLHADEWPSEREHTAAQTALSAGTCKPQGGKATGLAAGT</sequence>